<name>A0A0U2A1T7_9CONI</name>
<accession>A0A0U2A1T7</accession>
<reference evidence="1" key="1">
    <citation type="journal article" date="2015" name="Mitochondrial DNA">
        <title>The complete chloroplast genome of the Taiwan red pine Pinus taiwanensis (Pinaceae).</title>
        <authorList>
            <person name="Fang M.F."/>
            <person name="Wang Y.J."/>
            <person name="Zu Y.M."/>
            <person name="Dong W.L."/>
            <person name="Wang R.N."/>
            <person name="Deng T.T."/>
            <person name="Li Z.H."/>
        </authorList>
    </citation>
    <scope>NUCLEOTIDE SEQUENCE</scope>
</reference>
<reference evidence="1" key="2">
    <citation type="submission" date="2015-02" db="EMBL/GenBank/DDBJ databases">
        <authorList>
            <person name="Chooi Y.-H."/>
        </authorList>
    </citation>
    <scope>NUCLEOTIDE SEQUENCE</scope>
</reference>
<dbReference type="RefSeq" id="YP_009154192.1">
    <property type="nucleotide sequence ID" value="NC_027415.1"/>
</dbReference>
<keyword evidence="1" id="KW-0150">Chloroplast</keyword>
<keyword evidence="1" id="KW-0934">Plastid</keyword>
<proteinExistence type="predicted"/>
<evidence type="ECO:0000313" key="1">
    <source>
        <dbReference type="EMBL" id="AKE32341.1"/>
    </source>
</evidence>
<dbReference type="GeneID" id="24703171"/>
<sequence length="103" mass="11717">MEILLDLDRCKSTTTFPKSMLSIRNRLTPSLSRGTILFPLSPHFSTGPQKQDIGLMPFISSSYQIKNHFLFRILSLVSVAIRVDLRSRSDHISDRYGYISPST</sequence>
<dbReference type="EMBL" id="KP771703">
    <property type="protein sequence ID" value="AKE32341.1"/>
    <property type="molecule type" value="Genomic_DNA"/>
</dbReference>
<organism evidence="1">
    <name type="scientific">Pinus taiwanensis</name>
    <dbReference type="NCBI Taxonomy" id="261914"/>
    <lineage>
        <taxon>Eukaryota</taxon>
        <taxon>Viridiplantae</taxon>
        <taxon>Streptophyta</taxon>
        <taxon>Embryophyta</taxon>
        <taxon>Tracheophyta</taxon>
        <taxon>Spermatophyta</taxon>
        <taxon>Pinopsida</taxon>
        <taxon>Pinidae</taxon>
        <taxon>Conifers I</taxon>
        <taxon>Pinales</taxon>
        <taxon>Pinaceae</taxon>
        <taxon>Pinus</taxon>
        <taxon>Pinus subgen. Pinus</taxon>
    </lineage>
</organism>
<dbReference type="AlphaFoldDB" id="A0A0U2A1T7"/>
<geneLocation type="chloroplast" evidence="1"/>
<protein>
    <submittedName>
        <fullName evidence="1">ORF103</fullName>
    </submittedName>
</protein>